<organism evidence="2 3">
    <name type="scientific">Limosilactobacillus oris DSM 4864</name>
    <dbReference type="NCBI Taxonomy" id="1423779"/>
    <lineage>
        <taxon>Bacteria</taxon>
        <taxon>Bacillati</taxon>
        <taxon>Bacillota</taxon>
        <taxon>Bacilli</taxon>
        <taxon>Lactobacillales</taxon>
        <taxon>Lactobacillaceae</taxon>
        <taxon>Limosilactobacillus</taxon>
    </lineage>
</organism>
<keyword evidence="2" id="KW-0689">Ribosomal protein</keyword>
<dbReference type="GO" id="GO:0005840">
    <property type="term" value="C:ribosome"/>
    <property type="evidence" value="ECO:0007669"/>
    <property type="project" value="UniProtKB-KW"/>
</dbReference>
<reference evidence="2 3" key="1">
    <citation type="journal article" date="2015" name="Genome Announc.">
        <title>Expanding the biotechnology potential of lactobacilli through comparative genomics of 213 strains and associated genera.</title>
        <authorList>
            <person name="Sun Z."/>
            <person name="Harris H.M."/>
            <person name="McCann A."/>
            <person name="Guo C."/>
            <person name="Argimon S."/>
            <person name="Zhang W."/>
            <person name="Yang X."/>
            <person name="Jeffery I.B."/>
            <person name="Cooney J.C."/>
            <person name="Kagawa T.F."/>
            <person name="Liu W."/>
            <person name="Song Y."/>
            <person name="Salvetti E."/>
            <person name="Wrobel A."/>
            <person name="Rasinkangas P."/>
            <person name="Parkhill J."/>
            <person name="Rea M.C."/>
            <person name="O'Sullivan O."/>
            <person name="Ritari J."/>
            <person name="Douillard F.P."/>
            <person name="Paul Ross R."/>
            <person name="Yang R."/>
            <person name="Briner A.E."/>
            <person name="Felis G.E."/>
            <person name="de Vos W.M."/>
            <person name="Barrangou R."/>
            <person name="Klaenhammer T.R."/>
            <person name="Caufield P.W."/>
            <person name="Cui Y."/>
            <person name="Zhang H."/>
            <person name="O'Toole P.W."/>
        </authorList>
    </citation>
    <scope>NUCLEOTIDE SEQUENCE [LARGE SCALE GENOMIC DNA]</scope>
    <source>
        <strain evidence="2 3">DSM 4864</strain>
    </source>
</reference>
<dbReference type="AlphaFoldDB" id="A0A0R1WE09"/>
<sequence length="104" mass="11556">MAKSNDQQVLSLLGLARRARQLVSGEAIVLKNIQTNQAKFVFLAKDAGKATSKKFTDKCHTYHVPCSQEFTKSQLSQATGQSRTVIGVVQPGFARKFEELLRME</sequence>
<dbReference type="Pfam" id="PF01248">
    <property type="entry name" value="Ribosomal_L7Ae"/>
    <property type="match status" value="1"/>
</dbReference>
<comment type="caution">
    <text evidence="2">The sequence shown here is derived from an EMBL/GenBank/DDBJ whole genome shotgun (WGS) entry which is preliminary data.</text>
</comment>
<feature type="domain" description="Ribosomal protein eL8/eL30/eS12/Gadd45" evidence="1">
    <location>
        <begin position="8"/>
        <end position="89"/>
    </location>
</feature>
<name>A0A0R1WE09_9LACO</name>
<dbReference type="GeneID" id="78173447"/>
<dbReference type="InterPro" id="IPR004038">
    <property type="entry name" value="Ribosomal_eL8/eL30/eS12/Gad45"/>
</dbReference>
<accession>A0A0R1WE09</accession>
<proteinExistence type="predicted"/>
<dbReference type="SUPFAM" id="SSF55315">
    <property type="entry name" value="L30e-like"/>
    <property type="match status" value="1"/>
</dbReference>
<evidence type="ECO:0000313" key="3">
    <source>
        <dbReference type="Proteomes" id="UP000050973"/>
    </source>
</evidence>
<evidence type="ECO:0000313" key="2">
    <source>
        <dbReference type="EMBL" id="KRM16298.1"/>
    </source>
</evidence>
<dbReference type="Gene3D" id="3.30.1330.30">
    <property type="match status" value="1"/>
</dbReference>
<gene>
    <name evidence="2" type="ORF">FC49_GL001415</name>
</gene>
<dbReference type="Proteomes" id="UP000050973">
    <property type="component" value="Unassembled WGS sequence"/>
</dbReference>
<dbReference type="EMBL" id="AZGE01000004">
    <property type="protein sequence ID" value="KRM16298.1"/>
    <property type="molecule type" value="Genomic_DNA"/>
</dbReference>
<evidence type="ECO:0000259" key="1">
    <source>
        <dbReference type="Pfam" id="PF01248"/>
    </source>
</evidence>
<dbReference type="InterPro" id="IPR029064">
    <property type="entry name" value="Ribosomal_eL30-like_sf"/>
</dbReference>
<protein>
    <submittedName>
        <fullName evidence="2">Ribosomal protein l7ae</fullName>
    </submittedName>
</protein>
<dbReference type="RefSeq" id="WP_003715132.1">
    <property type="nucleotide sequence ID" value="NZ_AZGE01000004.1"/>
</dbReference>
<dbReference type="PATRIC" id="fig|1423779.3.peg.1454"/>
<keyword evidence="2" id="KW-0687">Ribonucleoprotein</keyword>